<organism evidence="4 5">
    <name type="scientific">Streptomyces bathyalis</name>
    <dbReference type="NCBI Taxonomy" id="2710756"/>
    <lineage>
        <taxon>Bacteria</taxon>
        <taxon>Bacillati</taxon>
        <taxon>Actinomycetota</taxon>
        <taxon>Actinomycetes</taxon>
        <taxon>Kitasatosporales</taxon>
        <taxon>Streptomycetaceae</taxon>
        <taxon>Streptomyces</taxon>
    </lineage>
</organism>
<comment type="similarity">
    <text evidence="1">Belongs to the LDH2/MDH2 oxidoreductase family.</text>
</comment>
<keyword evidence="2" id="KW-0560">Oxidoreductase</keyword>
<dbReference type="AlphaFoldDB" id="A0A7T1T2J7"/>
<evidence type="ECO:0000313" key="4">
    <source>
        <dbReference type="EMBL" id="QPP05226.1"/>
    </source>
</evidence>
<keyword evidence="5" id="KW-1185">Reference proteome</keyword>
<dbReference type="Gene3D" id="1.10.1530.10">
    <property type="match status" value="1"/>
</dbReference>
<feature type="compositionally biased region" description="Polar residues" evidence="3">
    <location>
        <begin position="356"/>
        <end position="366"/>
    </location>
</feature>
<reference evidence="5" key="1">
    <citation type="submission" date="2020-02" db="EMBL/GenBank/DDBJ databases">
        <title>Streptomyces sp. ASO4wet.</title>
        <authorList>
            <person name="Risdian C."/>
            <person name="Landwehr W."/>
            <person name="Schupp P."/>
            <person name="Wink J."/>
        </authorList>
    </citation>
    <scope>NUCLEOTIDE SEQUENCE [LARGE SCALE GENOMIC DNA]</scope>
    <source>
        <strain evidence="5">ASO4wet</strain>
    </source>
</reference>
<dbReference type="KEGG" id="sbat:G4Z16_01175"/>
<dbReference type="InterPro" id="IPR043144">
    <property type="entry name" value="Mal/L-sulf/L-lact_DH-like_ah"/>
</dbReference>
<dbReference type="Gene3D" id="3.30.1370.60">
    <property type="entry name" value="Hypothetical oxidoreductase yiak, domain 2"/>
    <property type="match status" value="1"/>
</dbReference>
<dbReference type="InterPro" id="IPR003767">
    <property type="entry name" value="Malate/L-lactate_DH-like"/>
</dbReference>
<dbReference type="SUPFAM" id="SSF89733">
    <property type="entry name" value="L-sulfolactate dehydrogenase-like"/>
    <property type="match status" value="1"/>
</dbReference>
<sequence length="366" mass="38219">MTSMQAEGHRERMIGARELADLATELLEGAGLPSRSARHVAGSLVASNLLGHDSHGVRRLPGYIAAVREGLIAPSRTGRVLSRHGATAVVDGERAFGQLAAGLASDELISLCEEFAVGVVTVQDCNHIGRLGEYTARMADEGLVALALSNADATVAPYGGRERRMGTNPMSWGLPRGEGRPPLVMDWATAAVAEGKLALARTRGLPVADGLLLDSEGAGSRDPGDFYKGGALLPFGGHKGYGLSVVIEIVGGLLSRAGISSSPGYEGHFGTVLIGVRIDAFVPLAEFRAETEQFCAALAATAPAQGEKEVLVPGEPEERTRMHRRRHGIPLPSSTWEELLALRGDTAGLGGGQPGPYSNQGDLADP</sequence>
<dbReference type="PANTHER" id="PTHR11091">
    <property type="entry name" value="OXIDOREDUCTASE-RELATED"/>
    <property type="match status" value="1"/>
</dbReference>
<dbReference type="InterPro" id="IPR043143">
    <property type="entry name" value="Mal/L-sulf/L-lact_DH-like_NADP"/>
</dbReference>
<dbReference type="GO" id="GO:0016491">
    <property type="term" value="F:oxidoreductase activity"/>
    <property type="evidence" value="ECO:0007669"/>
    <property type="project" value="UniProtKB-KW"/>
</dbReference>
<feature type="region of interest" description="Disordered" evidence="3">
    <location>
        <begin position="343"/>
        <end position="366"/>
    </location>
</feature>
<evidence type="ECO:0000313" key="5">
    <source>
        <dbReference type="Proteomes" id="UP000595046"/>
    </source>
</evidence>
<accession>A0A7T1T2J7</accession>
<dbReference type="Proteomes" id="UP000595046">
    <property type="component" value="Chromosome"/>
</dbReference>
<dbReference type="PANTHER" id="PTHR11091:SF0">
    <property type="entry name" value="MALATE DEHYDROGENASE"/>
    <property type="match status" value="1"/>
</dbReference>
<dbReference type="EMBL" id="CP048882">
    <property type="protein sequence ID" value="QPP05226.1"/>
    <property type="molecule type" value="Genomic_DNA"/>
</dbReference>
<gene>
    <name evidence="4" type="ORF">G4Z16_01175</name>
</gene>
<proteinExistence type="inferred from homology"/>
<evidence type="ECO:0000256" key="1">
    <source>
        <dbReference type="ARBA" id="ARBA00006056"/>
    </source>
</evidence>
<evidence type="ECO:0000256" key="3">
    <source>
        <dbReference type="SAM" id="MobiDB-lite"/>
    </source>
</evidence>
<evidence type="ECO:0000256" key="2">
    <source>
        <dbReference type="ARBA" id="ARBA00023002"/>
    </source>
</evidence>
<dbReference type="InterPro" id="IPR036111">
    <property type="entry name" value="Mal/L-sulfo/L-lacto_DH-like_sf"/>
</dbReference>
<dbReference type="Pfam" id="PF02615">
    <property type="entry name" value="Ldh_2"/>
    <property type="match status" value="1"/>
</dbReference>
<name>A0A7T1T2J7_9ACTN</name>
<protein>
    <submittedName>
        <fullName evidence="4">Ldh family oxidoreductase</fullName>
    </submittedName>
</protein>